<organism evidence="3 4">
    <name type="scientific">Biomphalaria pfeifferi</name>
    <name type="common">Bloodfluke planorb</name>
    <name type="synonym">Freshwater snail</name>
    <dbReference type="NCBI Taxonomy" id="112525"/>
    <lineage>
        <taxon>Eukaryota</taxon>
        <taxon>Metazoa</taxon>
        <taxon>Spiralia</taxon>
        <taxon>Lophotrochozoa</taxon>
        <taxon>Mollusca</taxon>
        <taxon>Gastropoda</taxon>
        <taxon>Heterobranchia</taxon>
        <taxon>Euthyneura</taxon>
        <taxon>Panpulmonata</taxon>
        <taxon>Hygrophila</taxon>
        <taxon>Lymnaeoidea</taxon>
        <taxon>Planorbidae</taxon>
        <taxon>Biomphalaria</taxon>
    </lineage>
</organism>
<evidence type="ECO:0000313" key="3">
    <source>
        <dbReference type="EMBL" id="KAK0056907.1"/>
    </source>
</evidence>
<dbReference type="AlphaFoldDB" id="A0AAD8BLN3"/>
<reference evidence="3" key="1">
    <citation type="journal article" date="2023" name="PLoS Negl. Trop. Dis.">
        <title>A genome sequence for Biomphalaria pfeifferi, the major vector snail for the human-infecting parasite Schistosoma mansoni.</title>
        <authorList>
            <person name="Bu L."/>
            <person name="Lu L."/>
            <person name="Laidemitt M.R."/>
            <person name="Zhang S.M."/>
            <person name="Mutuku M."/>
            <person name="Mkoji G."/>
            <person name="Steinauer M."/>
            <person name="Loker E.S."/>
        </authorList>
    </citation>
    <scope>NUCLEOTIDE SEQUENCE</scope>
    <source>
        <strain evidence="3">KasaAsao</strain>
    </source>
</reference>
<protein>
    <submittedName>
        <fullName evidence="3">Tigger transposable element-derived protein 1</fullName>
    </submittedName>
</protein>
<dbReference type="GO" id="GO:0005634">
    <property type="term" value="C:nucleus"/>
    <property type="evidence" value="ECO:0007669"/>
    <property type="project" value="TreeGrafter"/>
</dbReference>
<dbReference type="PANTHER" id="PTHR19303:SF26">
    <property type="entry name" value="TIGGER TRANSPOSABLE ELEMENT-DERIVED PROTEIN 1"/>
    <property type="match status" value="1"/>
</dbReference>
<dbReference type="EMBL" id="JASAOG010000058">
    <property type="protein sequence ID" value="KAK0056907.1"/>
    <property type="molecule type" value="Genomic_DNA"/>
</dbReference>
<feature type="region of interest" description="Disordered" evidence="1">
    <location>
        <begin position="1"/>
        <end position="22"/>
    </location>
</feature>
<evidence type="ECO:0000313" key="4">
    <source>
        <dbReference type="Proteomes" id="UP001233172"/>
    </source>
</evidence>
<dbReference type="PANTHER" id="PTHR19303">
    <property type="entry name" value="TRANSPOSON"/>
    <property type="match status" value="1"/>
</dbReference>
<sequence>MAPKCKPDSSDPKEKDAAKKRKAMEVKVDIPEVLLILDNAPGHPAHLDKCTPNIKVLYFPPNTTSLIQPTDQGVISTFKAYYLRRVINNALAATEKNND</sequence>
<dbReference type="Pfam" id="PF03184">
    <property type="entry name" value="DDE_1"/>
    <property type="match status" value="1"/>
</dbReference>
<feature type="domain" description="DDE-1" evidence="2">
    <location>
        <begin position="27"/>
        <end position="97"/>
    </location>
</feature>
<dbReference type="GO" id="GO:0003677">
    <property type="term" value="F:DNA binding"/>
    <property type="evidence" value="ECO:0007669"/>
    <property type="project" value="TreeGrafter"/>
</dbReference>
<evidence type="ECO:0000259" key="2">
    <source>
        <dbReference type="Pfam" id="PF03184"/>
    </source>
</evidence>
<accession>A0AAD8BLN3</accession>
<dbReference type="Proteomes" id="UP001233172">
    <property type="component" value="Unassembled WGS sequence"/>
</dbReference>
<gene>
    <name evidence="3" type="ORF">Bpfe_013559</name>
</gene>
<dbReference type="InterPro" id="IPR050863">
    <property type="entry name" value="CenT-Element_Derived"/>
</dbReference>
<proteinExistence type="predicted"/>
<keyword evidence="4" id="KW-1185">Reference proteome</keyword>
<evidence type="ECO:0000256" key="1">
    <source>
        <dbReference type="SAM" id="MobiDB-lite"/>
    </source>
</evidence>
<comment type="caution">
    <text evidence="3">The sequence shown here is derived from an EMBL/GenBank/DDBJ whole genome shotgun (WGS) entry which is preliminary data.</text>
</comment>
<reference evidence="3" key="2">
    <citation type="submission" date="2023-04" db="EMBL/GenBank/DDBJ databases">
        <authorList>
            <person name="Bu L."/>
            <person name="Lu L."/>
            <person name="Laidemitt M.R."/>
            <person name="Zhang S.M."/>
            <person name="Mutuku M."/>
            <person name="Mkoji G."/>
            <person name="Steinauer M."/>
            <person name="Loker E.S."/>
        </authorList>
    </citation>
    <scope>NUCLEOTIDE SEQUENCE</scope>
    <source>
        <strain evidence="3">KasaAsao</strain>
        <tissue evidence="3">Whole Snail</tissue>
    </source>
</reference>
<dbReference type="InterPro" id="IPR004875">
    <property type="entry name" value="DDE_SF_endonuclease_dom"/>
</dbReference>
<name>A0AAD8BLN3_BIOPF</name>